<dbReference type="PROSITE" id="PS00108">
    <property type="entry name" value="PROTEIN_KINASE_ST"/>
    <property type="match status" value="1"/>
</dbReference>
<evidence type="ECO:0000256" key="1">
    <source>
        <dbReference type="ARBA" id="ARBA00008874"/>
    </source>
</evidence>
<dbReference type="InterPro" id="IPR001180">
    <property type="entry name" value="CNH_dom"/>
</dbReference>
<dbReference type="AlphaFoldDB" id="A0A1J1I857"/>
<dbReference type="GO" id="GO:0005829">
    <property type="term" value="C:cytosol"/>
    <property type="evidence" value="ECO:0007669"/>
    <property type="project" value="TreeGrafter"/>
</dbReference>
<dbReference type="Pfam" id="PF00780">
    <property type="entry name" value="CNH"/>
    <property type="match status" value="1"/>
</dbReference>
<dbReference type="Pfam" id="PF00069">
    <property type="entry name" value="Pkinase"/>
    <property type="match status" value="1"/>
</dbReference>
<dbReference type="SMART" id="SM00036">
    <property type="entry name" value="CNH"/>
    <property type="match status" value="1"/>
</dbReference>
<keyword evidence="15" id="KW-1185">Reference proteome</keyword>
<evidence type="ECO:0000256" key="2">
    <source>
        <dbReference type="ARBA" id="ARBA00012513"/>
    </source>
</evidence>
<dbReference type="InterPro" id="IPR017441">
    <property type="entry name" value="Protein_kinase_ATP_BS"/>
</dbReference>
<keyword evidence="5 10" id="KW-0547">Nucleotide-binding</keyword>
<feature type="region of interest" description="Disordered" evidence="11">
    <location>
        <begin position="364"/>
        <end position="639"/>
    </location>
</feature>
<dbReference type="EMBL" id="CVRI01000043">
    <property type="protein sequence ID" value="CRK95922.1"/>
    <property type="molecule type" value="Genomic_DNA"/>
</dbReference>
<dbReference type="Gene3D" id="1.10.510.10">
    <property type="entry name" value="Transferase(Phosphotransferase) domain 1"/>
    <property type="match status" value="1"/>
</dbReference>
<feature type="compositionally biased region" description="Low complexity" evidence="11">
    <location>
        <begin position="364"/>
        <end position="389"/>
    </location>
</feature>
<dbReference type="FunFam" id="1.10.510.10:FF:000003">
    <property type="entry name" value="TRAF2 and NCK-interacting protein kinase isoform 4"/>
    <property type="match status" value="1"/>
</dbReference>
<feature type="compositionally biased region" description="Low complexity" evidence="11">
    <location>
        <begin position="909"/>
        <end position="920"/>
    </location>
</feature>
<dbReference type="Proteomes" id="UP000183832">
    <property type="component" value="Unassembled WGS sequence"/>
</dbReference>
<feature type="compositionally biased region" description="Low complexity" evidence="11">
    <location>
        <begin position="435"/>
        <end position="453"/>
    </location>
</feature>
<evidence type="ECO:0000256" key="7">
    <source>
        <dbReference type="ARBA" id="ARBA00022840"/>
    </source>
</evidence>
<feature type="binding site" evidence="10">
    <location>
        <position position="53"/>
    </location>
    <ligand>
        <name>ATP</name>
        <dbReference type="ChEBI" id="CHEBI:30616"/>
    </ligand>
</feature>
<dbReference type="PROSITE" id="PS00107">
    <property type="entry name" value="PROTEIN_KINASE_ATP"/>
    <property type="match status" value="1"/>
</dbReference>
<evidence type="ECO:0000256" key="4">
    <source>
        <dbReference type="ARBA" id="ARBA00022679"/>
    </source>
</evidence>
<accession>A0A1J1I857</accession>
<feature type="compositionally biased region" description="Polar residues" evidence="11">
    <location>
        <begin position="839"/>
        <end position="864"/>
    </location>
</feature>
<feature type="compositionally biased region" description="Acidic residues" evidence="11">
    <location>
        <begin position="538"/>
        <end position="548"/>
    </location>
</feature>
<evidence type="ECO:0000256" key="10">
    <source>
        <dbReference type="PROSITE-ProRule" id="PRU10141"/>
    </source>
</evidence>
<feature type="compositionally biased region" description="Low complexity" evidence="11">
    <location>
        <begin position="619"/>
        <end position="636"/>
    </location>
</feature>
<gene>
    <name evidence="14" type="ORF">CLUMA_CG009368</name>
</gene>
<dbReference type="SMART" id="SM00220">
    <property type="entry name" value="S_TKc"/>
    <property type="match status" value="1"/>
</dbReference>
<evidence type="ECO:0000259" key="13">
    <source>
        <dbReference type="PROSITE" id="PS50219"/>
    </source>
</evidence>
<dbReference type="PANTHER" id="PTHR47096">
    <property type="entry name" value="MISSHAPEN LIKE KINASE 1"/>
    <property type="match status" value="1"/>
</dbReference>
<comment type="similarity">
    <text evidence="1">Belongs to the protein kinase superfamily. STE Ser/Thr protein kinase family. STE20 subfamily.</text>
</comment>
<sequence>MAMPQNCSLDDIDLSALKEPAGIFELIEVVGNGTYGQVYKGRHTKTGQLAAIKVMDVTEDEEEEIKLEINVLKKYSNHRNIATYYGAFIKKSPAGKDDQLWLVMEYCGAGSVTDLVKSTKGQSLKEEWIAYICREILRGLSYLHTNKVIHRDIKGQNVLLTDNAEVKLVDFGVSAQLDRTIGRRNTFIGTPYWMAPEVIACDENPDATYDNRSDLWSLGITALEMAESQPPLCDLHPMRALFLIPRNPPPRLKSKKWSKKFHGFIDTVLVKDYHQRPYTEQLLKAPFIKEQPTERQVRIQLKDHIDRCKKRKQEKEREDYHYSGSENEEEEPQTAGEPSSIIQAPGGDTLRRNFQQIQEGRANNGAEANGAANRNQKSQPQQIPQQQMPSRDKQLEEPTPSRPALPQSHRLIVVPDPPQNQHANRPLPPTPKNGSSSSSSQSAQSQQQSAQQQTPPQRNSQNLFKPMLPPRRPEDLDMLAAQLNELGISPQQSQSQPEAPPRNNRSGSASAGGKQSSTTSSSNNNNNNQPVNPLDPIDTSDSDSEPEEPNDRTRNDGTLLASDPPKPLPGGGIGILSSDSTATSSTTNQGGPPNRPLPPTPDDDAQGDRTLIMKRNLASQSSSSVATTGSSTSTTSENDEAVLLREWNFERFFPERSSMTAVDSRKFDNNSKDNLAFKEKRKIEDMNNKMKLENRVKNTIFTKNNFETPQNQKLVLENAPKQETSRFSNFVRGFRREHTDFFPQTKRHSAVYPDKQSSPPKNITPQKIQRSSAIFQRNRVKGEPILTDFVAKRDSSLNKKINNERPQEATVKMRQSNASNNLDLRLRREKTESVIFMSPRNSNAQQFNPSPQQNRGSENNNLGARTSVLPDLLSQASPATPPRHDRSTSEEYRAAVSSTHSTPTKTFNSPHTSPFHSHSPQIQNHSPSNHDKLAHSPHLIHPHSLAFQQKQRSFLTFGFGAGSSGGASRRESHVNVNVTPTSQHDATSDTPEIRKYKKRFNSEILCAALWGVNLLIGTENGLMLLDRSGQGKQVERRNGWINVGDLQGAVHFKIVKYERIKFLVIALKDSIEIYAWAPKPYHKFMAFKSFGELNHRPLLVDLTVEEQTRLKVIYGSADGFHAVDLDSATVYDIYLPKHTQGPISPHCIVTLPNSNGMNLLLCYDNEGVYVNTMGRVSKNFVLQWGEMPTSVAYIGTGQIMGWGNKAIEIRSVETGHLDGVFMHKKAQRLKFLCERNDKVFFSSAKGGSSCQIYFMTLNKPAMMSW</sequence>
<dbReference type="GO" id="GO:0004674">
    <property type="term" value="F:protein serine/threonine kinase activity"/>
    <property type="evidence" value="ECO:0007669"/>
    <property type="project" value="UniProtKB-KW"/>
</dbReference>
<feature type="compositionally biased region" description="Low complexity" evidence="11">
    <location>
        <begin position="575"/>
        <end position="587"/>
    </location>
</feature>
<comment type="catalytic activity">
    <reaction evidence="8">
        <text>L-threonyl-[protein] + ATP = O-phospho-L-threonyl-[protein] + ADP + H(+)</text>
        <dbReference type="Rhea" id="RHEA:46608"/>
        <dbReference type="Rhea" id="RHEA-COMP:11060"/>
        <dbReference type="Rhea" id="RHEA-COMP:11605"/>
        <dbReference type="ChEBI" id="CHEBI:15378"/>
        <dbReference type="ChEBI" id="CHEBI:30013"/>
        <dbReference type="ChEBI" id="CHEBI:30616"/>
        <dbReference type="ChEBI" id="CHEBI:61977"/>
        <dbReference type="ChEBI" id="CHEBI:456216"/>
        <dbReference type="EC" id="2.7.11.1"/>
    </reaction>
</comment>
<dbReference type="InterPro" id="IPR011009">
    <property type="entry name" value="Kinase-like_dom_sf"/>
</dbReference>
<evidence type="ECO:0000256" key="8">
    <source>
        <dbReference type="ARBA" id="ARBA00047899"/>
    </source>
</evidence>
<evidence type="ECO:0000313" key="15">
    <source>
        <dbReference type="Proteomes" id="UP000183832"/>
    </source>
</evidence>
<protein>
    <recommendedName>
        <fullName evidence="2">non-specific serine/threonine protein kinase</fullName>
        <ecNumber evidence="2">2.7.11.1</ecNumber>
    </recommendedName>
</protein>
<evidence type="ECO:0000256" key="11">
    <source>
        <dbReference type="SAM" id="MobiDB-lite"/>
    </source>
</evidence>
<dbReference type="InterPro" id="IPR008271">
    <property type="entry name" value="Ser/Thr_kinase_AS"/>
</dbReference>
<feature type="region of interest" description="Disordered" evidence="11">
    <location>
        <begin position="749"/>
        <end position="770"/>
    </location>
</feature>
<feature type="compositionally biased region" description="Basic and acidic residues" evidence="11">
    <location>
        <begin position="882"/>
        <end position="893"/>
    </location>
</feature>
<feature type="region of interest" description="Disordered" evidence="11">
    <location>
        <begin position="804"/>
        <end position="936"/>
    </location>
</feature>
<evidence type="ECO:0000313" key="14">
    <source>
        <dbReference type="EMBL" id="CRK95922.1"/>
    </source>
</evidence>
<dbReference type="InterPro" id="IPR000719">
    <property type="entry name" value="Prot_kinase_dom"/>
</dbReference>
<evidence type="ECO:0000259" key="12">
    <source>
        <dbReference type="PROSITE" id="PS50011"/>
    </source>
</evidence>
<dbReference type="Gene3D" id="3.30.200.20">
    <property type="entry name" value="Phosphorylase Kinase, domain 1"/>
    <property type="match status" value="1"/>
</dbReference>
<proteinExistence type="inferred from homology"/>
<keyword evidence="7 10" id="KW-0067">ATP-binding</keyword>
<evidence type="ECO:0000256" key="3">
    <source>
        <dbReference type="ARBA" id="ARBA00022527"/>
    </source>
</evidence>
<feature type="compositionally biased region" description="Low complexity" evidence="11">
    <location>
        <begin position="506"/>
        <end position="529"/>
    </location>
</feature>
<organism evidence="14 15">
    <name type="scientific">Clunio marinus</name>
    <dbReference type="NCBI Taxonomy" id="568069"/>
    <lineage>
        <taxon>Eukaryota</taxon>
        <taxon>Metazoa</taxon>
        <taxon>Ecdysozoa</taxon>
        <taxon>Arthropoda</taxon>
        <taxon>Hexapoda</taxon>
        <taxon>Insecta</taxon>
        <taxon>Pterygota</taxon>
        <taxon>Neoptera</taxon>
        <taxon>Endopterygota</taxon>
        <taxon>Diptera</taxon>
        <taxon>Nematocera</taxon>
        <taxon>Chironomoidea</taxon>
        <taxon>Chironomidae</taxon>
        <taxon>Clunio</taxon>
    </lineage>
</organism>
<evidence type="ECO:0000256" key="5">
    <source>
        <dbReference type="ARBA" id="ARBA00022741"/>
    </source>
</evidence>
<dbReference type="STRING" id="568069.A0A1J1I857"/>
<comment type="catalytic activity">
    <reaction evidence="9">
        <text>L-seryl-[protein] + ATP = O-phospho-L-seryl-[protein] + ADP + H(+)</text>
        <dbReference type="Rhea" id="RHEA:17989"/>
        <dbReference type="Rhea" id="RHEA-COMP:9863"/>
        <dbReference type="Rhea" id="RHEA-COMP:11604"/>
        <dbReference type="ChEBI" id="CHEBI:15378"/>
        <dbReference type="ChEBI" id="CHEBI:29999"/>
        <dbReference type="ChEBI" id="CHEBI:30616"/>
        <dbReference type="ChEBI" id="CHEBI:83421"/>
        <dbReference type="ChEBI" id="CHEBI:456216"/>
        <dbReference type="EC" id="2.7.11.1"/>
    </reaction>
</comment>
<feature type="compositionally biased region" description="Polar residues" evidence="11">
    <location>
        <begin position="454"/>
        <end position="463"/>
    </location>
</feature>
<dbReference type="InterPro" id="IPR051700">
    <property type="entry name" value="STE20_Ser-Thr_kinase"/>
</dbReference>
<feature type="compositionally biased region" description="Polar residues" evidence="11">
    <location>
        <begin position="813"/>
        <end position="822"/>
    </location>
</feature>
<name>A0A1J1I857_9DIPT</name>
<dbReference type="EC" id="2.7.11.1" evidence="2"/>
<evidence type="ECO:0000256" key="9">
    <source>
        <dbReference type="ARBA" id="ARBA00048679"/>
    </source>
</evidence>
<dbReference type="PANTHER" id="PTHR47096:SF1">
    <property type="entry name" value="MISSHAPEN LIKE KINASE 1"/>
    <property type="match status" value="1"/>
</dbReference>
<evidence type="ECO:0000256" key="6">
    <source>
        <dbReference type="ARBA" id="ARBA00022777"/>
    </source>
</evidence>
<reference evidence="14 15" key="1">
    <citation type="submission" date="2015-04" db="EMBL/GenBank/DDBJ databases">
        <authorList>
            <person name="Syromyatnikov M.Y."/>
            <person name="Popov V.N."/>
        </authorList>
    </citation>
    <scope>NUCLEOTIDE SEQUENCE [LARGE SCALE GENOMIC DNA]</scope>
</reference>
<keyword evidence="4" id="KW-0808">Transferase</keyword>
<dbReference type="SUPFAM" id="SSF56112">
    <property type="entry name" value="Protein kinase-like (PK-like)"/>
    <property type="match status" value="1"/>
</dbReference>
<dbReference type="OrthoDB" id="8957712at2759"/>
<dbReference type="PROSITE" id="PS50219">
    <property type="entry name" value="CNH"/>
    <property type="match status" value="1"/>
</dbReference>
<feature type="domain" description="Protein kinase" evidence="12">
    <location>
        <begin position="24"/>
        <end position="288"/>
    </location>
</feature>
<feature type="domain" description="CNH" evidence="13">
    <location>
        <begin position="939"/>
        <end position="1239"/>
    </location>
</feature>
<keyword evidence="6" id="KW-0418">Kinase</keyword>
<dbReference type="FunFam" id="3.30.200.20:FF:000006">
    <property type="entry name" value="TRAF2 and NCK-interacting protein kinase isoform 4"/>
    <property type="match status" value="1"/>
</dbReference>
<feature type="compositionally biased region" description="Polar residues" evidence="11">
    <location>
        <begin position="755"/>
        <end position="770"/>
    </location>
</feature>
<feature type="region of interest" description="Disordered" evidence="11">
    <location>
        <begin position="307"/>
        <end position="347"/>
    </location>
</feature>
<dbReference type="CDD" id="cd06608">
    <property type="entry name" value="STKc_myosinIII_N_like"/>
    <property type="match status" value="1"/>
</dbReference>
<dbReference type="PROSITE" id="PS50011">
    <property type="entry name" value="PROTEIN_KINASE_DOM"/>
    <property type="match status" value="1"/>
</dbReference>
<dbReference type="GO" id="GO:0005524">
    <property type="term" value="F:ATP binding"/>
    <property type="evidence" value="ECO:0007669"/>
    <property type="project" value="UniProtKB-UniRule"/>
</dbReference>
<keyword evidence="3" id="KW-0723">Serine/threonine-protein kinase</keyword>
<feature type="compositionally biased region" description="Polar residues" evidence="11">
    <location>
        <begin position="896"/>
        <end position="908"/>
    </location>
</feature>